<dbReference type="RefSeq" id="WP_202014149.1">
    <property type="nucleotide sequence ID" value="NZ_JAERRB010000011.1"/>
</dbReference>
<proteinExistence type="inferred from homology"/>
<dbReference type="InterPro" id="IPR002347">
    <property type="entry name" value="SDR_fam"/>
</dbReference>
<feature type="domain" description="Ketoreductase" evidence="3">
    <location>
        <begin position="7"/>
        <end position="172"/>
    </location>
</feature>
<dbReference type="PANTHER" id="PTHR43477">
    <property type="entry name" value="DIHYDROANTICAPSIN 7-DEHYDROGENASE"/>
    <property type="match status" value="1"/>
</dbReference>
<organism evidence="4 5">
    <name type="scientific">Chryseolinea lacunae</name>
    <dbReference type="NCBI Taxonomy" id="2801331"/>
    <lineage>
        <taxon>Bacteria</taxon>
        <taxon>Pseudomonadati</taxon>
        <taxon>Bacteroidota</taxon>
        <taxon>Cytophagia</taxon>
        <taxon>Cytophagales</taxon>
        <taxon>Fulvivirgaceae</taxon>
        <taxon>Chryseolinea</taxon>
    </lineage>
</organism>
<dbReference type="Pfam" id="PF13561">
    <property type="entry name" value="adh_short_C2"/>
    <property type="match status" value="1"/>
</dbReference>
<accession>A0ABS1KYG8</accession>
<dbReference type="PRINTS" id="PR00081">
    <property type="entry name" value="GDHRDH"/>
</dbReference>
<dbReference type="SMART" id="SM00822">
    <property type="entry name" value="PKS_KR"/>
    <property type="match status" value="1"/>
</dbReference>
<dbReference type="InterPro" id="IPR057326">
    <property type="entry name" value="KR_dom"/>
</dbReference>
<comment type="similarity">
    <text evidence="1">Belongs to the short-chain dehydrogenases/reductases (SDR) family.</text>
</comment>
<protein>
    <submittedName>
        <fullName evidence="4">SDR family oxidoreductase</fullName>
    </submittedName>
</protein>
<dbReference type="EMBL" id="JAERRB010000011">
    <property type="protein sequence ID" value="MBL0744494.1"/>
    <property type="molecule type" value="Genomic_DNA"/>
</dbReference>
<keyword evidence="5" id="KW-1185">Reference proteome</keyword>
<reference evidence="4 5" key="1">
    <citation type="submission" date="2021-01" db="EMBL/GenBank/DDBJ databases">
        <title>Chryseolinea sp. Jin1 Genome sequencing and assembly.</title>
        <authorList>
            <person name="Kim I."/>
        </authorList>
    </citation>
    <scope>NUCLEOTIDE SEQUENCE [LARGE SCALE GENOMIC DNA]</scope>
    <source>
        <strain evidence="4 5">Jin1</strain>
    </source>
</reference>
<dbReference type="InterPro" id="IPR036291">
    <property type="entry name" value="NAD(P)-bd_dom_sf"/>
</dbReference>
<evidence type="ECO:0000313" key="5">
    <source>
        <dbReference type="Proteomes" id="UP000613030"/>
    </source>
</evidence>
<sequence>MKRLANKTALITGGNSGIGFATAKDFIEEGATVVITARSQAAVDAAVKELGPQAKGIALDVADMTQVKSFGAKLKAVAPVVNAFFVNAGIAKFSSIEQADEQHFDEQFNVNVKGAYFSIQQVLPLMPEGSSIVLNTSINASIGMPNASVYSATKAAFLTLVRTLSAELLPRKIRVNAVSPGPVSTPLYTPDKMGLPGEQIQAIGEAIAGKIPLGRFGRPEEIARVVTFFASDDSSFVLGAELIVDGGMATL</sequence>
<dbReference type="Proteomes" id="UP000613030">
    <property type="component" value="Unassembled WGS sequence"/>
</dbReference>
<dbReference type="InterPro" id="IPR051122">
    <property type="entry name" value="SDR_DHRS6-like"/>
</dbReference>
<evidence type="ECO:0000259" key="3">
    <source>
        <dbReference type="SMART" id="SM00822"/>
    </source>
</evidence>
<name>A0ABS1KYG8_9BACT</name>
<evidence type="ECO:0000256" key="1">
    <source>
        <dbReference type="ARBA" id="ARBA00006484"/>
    </source>
</evidence>
<dbReference type="CDD" id="cd05233">
    <property type="entry name" value="SDR_c"/>
    <property type="match status" value="1"/>
</dbReference>
<gene>
    <name evidence="4" type="ORF">JI741_24890</name>
</gene>
<keyword evidence="2" id="KW-0560">Oxidoreductase</keyword>
<comment type="caution">
    <text evidence="4">The sequence shown here is derived from an EMBL/GenBank/DDBJ whole genome shotgun (WGS) entry which is preliminary data.</text>
</comment>
<evidence type="ECO:0000256" key="2">
    <source>
        <dbReference type="ARBA" id="ARBA00023002"/>
    </source>
</evidence>
<dbReference type="SUPFAM" id="SSF51735">
    <property type="entry name" value="NAD(P)-binding Rossmann-fold domains"/>
    <property type="match status" value="1"/>
</dbReference>
<dbReference type="PANTHER" id="PTHR43477:SF1">
    <property type="entry name" value="DIHYDROANTICAPSIN 7-DEHYDROGENASE"/>
    <property type="match status" value="1"/>
</dbReference>
<evidence type="ECO:0000313" key="4">
    <source>
        <dbReference type="EMBL" id="MBL0744494.1"/>
    </source>
</evidence>
<dbReference type="Gene3D" id="3.40.50.720">
    <property type="entry name" value="NAD(P)-binding Rossmann-like Domain"/>
    <property type="match status" value="1"/>
</dbReference>